<dbReference type="Proteomes" id="UP000033033">
    <property type="component" value="Chromosome"/>
</dbReference>
<dbReference type="HOGENOM" id="CLU_1182870_0_0_2"/>
<dbReference type="PANTHER" id="PTHR37806:SF1">
    <property type="entry name" value="PEPTIDASE C39-LIKE DOMAIN-CONTAINING PROTEIN"/>
    <property type="match status" value="1"/>
</dbReference>
<accession>A0A0E3LN09</accession>
<protein>
    <recommendedName>
        <fullName evidence="1">Peptidase C39 domain-containing protein</fullName>
    </recommendedName>
</protein>
<dbReference type="GO" id="GO:0005524">
    <property type="term" value="F:ATP binding"/>
    <property type="evidence" value="ECO:0007669"/>
    <property type="project" value="InterPro"/>
</dbReference>
<feature type="domain" description="Peptidase C39" evidence="1">
    <location>
        <begin position="59"/>
        <end position="203"/>
    </location>
</feature>
<dbReference type="GO" id="GO:0006508">
    <property type="term" value="P:proteolysis"/>
    <property type="evidence" value="ECO:0007669"/>
    <property type="project" value="InterPro"/>
</dbReference>
<name>A0A0E3LN09_METBA</name>
<dbReference type="STRING" id="1434108.MSBRM_0953"/>
<evidence type="ECO:0000313" key="2">
    <source>
        <dbReference type="EMBL" id="AKB53951.1"/>
    </source>
</evidence>
<dbReference type="InterPro" id="IPR039563">
    <property type="entry name" value="Peptidase_C39_single_dom"/>
</dbReference>
<dbReference type="GO" id="GO:0016020">
    <property type="term" value="C:membrane"/>
    <property type="evidence" value="ECO:0007669"/>
    <property type="project" value="InterPro"/>
</dbReference>
<dbReference type="Gene3D" id="3.90.70.10">
    <property type="entry name" value="Cysteine proteinases"/>
    <property type="match status" value="1"/>
</dbReference>
<proteinExistence type="predicted"/>
<dbReference type="KEGG" id="mby:MSBRM_0953"/>
<evidence type="ECO:0000313" key="3">
    <source>
        <dbReference type="Proteomes" id="UP000033033"/>
    </source>
</evidence>
<dbReference type="AlphaFoldDB" id="A0A0E3LN09"/>
<dbReference type="Pfam" id="PF13529">
    <property type="entry name" value="Peptidase_C39_2"/>
    <property type="match status" value="1"/>
</dbReference>
<dbReference type="PANTHER" id="PTHR37806">
    <property type="entry name" value="LMO0724 PROTEIN"/>
    <property type="match status" value="1"/>
</dbReference>
<dbReference type="CDD" id="cd02549">
    <property type="entry name" value="Peptidase_C39A"/>
    <property type="match status" value="1"/>
</dbReference>
<dbReference type="EMBL" id="CP009528">
    <property type="protein sequence ID" value="AKB53951.1"/>
    <property type="molecule type" value="Genomic_DNA"/>
</dbReference>
<gene>
    <name evidence="2" type="ORF">MSBRM_0953</name>
</gene>
<dbReference type="InterPro" id="IPR005074">
    <property type="entry name" value="Peptidase_C39"/>
</dbReference>
<dbReference type="GeneID" id="24844169"/>
<keyword evidence="3" id="KW-1185">Reference proteome</keyword>
<dbReference type="RefSeq" id="WP_048154912.1">
    <property type="nucleotide sequence ID" value="NZ_CP009528.1"/>
</dbReference>
<dbReference type="InterPro" id="IPR039564">
    <property type="entry name" value="Peptidase_C39-like"/>
</dbReference>
<dbReference type="PATRIC" id="fig|1434108.4.peg.1157"/>
<sequence length="234" mass="26044">MKIDNKSLKIRKAAFLLSVAGLVILTAIGMPAGASEIKVKSVVPENNTTMLLQVPDVRQSTNYSCGASCFQAVVSYWGGKDMGEGQFIELVNTTLGETERKGTTPSGIVEGAEKMGFRAEIRENLTLDNLRDSINKGIPVIVRLQAWKDENQTWEMNASSHYMVVIGIDSKNVYFEDPWILGNRGYIPHDEFIERWHTFSYESPTADKKTNMIHMGIFISGDKPAQNPGFIHVD</sequence>
<reference evidence="2 3" key="1">
    <citation type="submission" date="2014-07" db="EMBL/GenBank/DDBJ databases">
        <title>Methanogenic archaea and the global carbon cycle.</title>
        <authorList>
            <person name="Henriksen J.R."/>
            <person name="Luke J."/>
            <person name="Reinhart S."/>
            <person name="Benedict M.N."/>
            <person name="Youngblut N.D."/>
            <person name="Metcalf M.E."/>
            <person name="Whitaker R.J."/>
            <person name="Metcalf W.W."/>
        </authorList>
    </citation>
    <scope>NUCLEOTIDE SEQUENCE [LARGE SCALE GENOMIC DNA]</scope>
    <source>
        <strain evidence="2 3">MS</strain>
    </source>
</reference>
<evidence type="ECO:0000259" key="1">
    <source>
        <dbReference type="PROSITE" id="PS50990"/>
    </source>
</evidence>
<dbReference type="GO" id="GO:0008233">
    <property type="term" value="F:peptidase activity"/>
    <property type="evidence" value="ECO:0007669"/>
    <property type="project" value="InterPro"/>
</dbReference>
<organism evidence="2 3">
    <name type="scientific">Methanosarcina barkeri MS</name>
    <dbReference type="NCBI Taxonomy" id="1434108"/>
    <lineage>
        <taxon>Archaea</taxon>
        <taxon>Methanobacteriati</taxon>
        <taxon>Methanobacteriota</taxon>
        <taxon>Stenosarchaea group</taxon>
        <taxon>Methanomicrobia</taxon>
        <taxon>Methanosarcinales</taxon>
        <taxon>Methanosarcinaceae</taxon>
        <taxon>Methanosarcina</taxon>
    </lineage>
</organism>
<dbReference type="PROSITE" id="PS50990">
    <property type="entry name" value="PEPTIDASE_C39"/>
    <property type="match status" value="1"/>
</dbReference>